<sequence>MIVNRRAVLDSVMGLSLGDAFGQRWFFRSGAEARREITARRLPDLPRGGRTEVGQNLGPGQVWHWTDDTAMALGIVDVLLRDGEIVEERLARVFADTYAADSGRGYGAGMHELLPVLGAEPGTWRTAARALFDGQGSLGNGAAMRVAPLGAWFGPDVEATVEQATRSAHVTHAHPEGIAGAVAVAVAAALAVAGWTDHEAWWRQNILGAQPEAPAEAAPSEVPAEGAQVLGEADLLREVAAHTPAGSTRDGVLRAADLPGHTPAWKAADILGNGRRIRADDTVPFALWCAAHHLGSLTEALWTAAEGLGDVDTTCAITGGVVAARNGSGDMGRTGPAIAPGEWLYAVEVLPDWVYRGLR</sequence>
<gene>
    <name evidence="2" type="ORF">Airi02_101890</name>
</gene>
<dbReference type="Gene3D" id="1.10.4080.10">
    <property type="entry name" value="ADP-ribosylation/Crystallin J1"/>
    <property type="match status" value="1"/>
</dbReference>
<dbReference type="EMBL" id="BSTK01000026">
    <property type="protein sequence ID" value="GLY92261.1"/>
    <property type="molecule type" value="Genomic_DNA"/>
</dbReference>
<keyword evidence="3" id="KW-1185">Reference proteome</keyword>
<organism evidence="2 3">
    <name type="scientific">Actinoallomurus iriomotensis</name>
    <dbReference type="NCBI Taxonomy" id="478107"/>
    <lineage>
        <taxon>Bacteria</taxon>
        <taxon>Bacillati</taxon>
        <taxon>Actinomycetota</taxon>
        <taxon>Actinomycetes</taxon>
        <taxon>Streptosporangiales</taxon>
        <taxon>Thermomonosporaceae</taxon>
        <taxon>Actinoallomurus</taxon>
    </lineage>
</organism>
<feature type="binding site" evidence="1">
    <location>
        <position position="312"/>
    </location>
    <ligand>
        <name>Mg(2+)</name>
        <dbReference type="ChEBI" id="CHEBI:18420"/>
        <label>1</label>
    </ligand>
</feature>
<evidence type="ECO:0000313" key="2">
    <source>
        <dbReference type="EMBL" id="GLY92261.1"/>
    </source>
</evidence>
<dbReference type="AlphaFoldDB" id="A0A9W6SCB0"/>
<proteinExistence type="predicted"/>
<comment type="cofactor">
    <cofactor evidence="1">
        <name>Mg(2+)</name>
        <dbReference type="ChEBI" id="CHEBI:18420"/>
    </cofactor>
    <text evidence="1">Binds 2 magnesium ions per subunit.</text>
</comment>
<keyword evidence="2" id="KW-0378">Hydrolase</keyword>
<protein>
    <submittedName>
        <fullName evidence="2">Hydrolase</fullName>
    </submittedName>
</protein>
<dbReference type="PANTHER" id="PTHR16222">
    <property type="entry name" value="ADP-RIBOSYLGLYCOHYDROLASE"/>
    <property type="match status" value="1"/>
</dbReference>
<feature type="binding site" evidence="1">
    <location>
        <position position="313"/>
    </location>
    <ligand>
        <name>Mg(2+)</name>
        <dbReference type="ChEBI" id="CHEBI:18420"/>
        <label>1</label>
    </ligand>
</feature>
<name>A0A9W6SCB0_9ACTN</name>
<dbReference type="Pfam" id="PF03747">
    <property type="entry name" value="ADP_ribosyl_GH"/>
    <property type="match status" value="1"/>
</dbReference>
<feature type="binding site" evidence="1">
    <location>
        <position position="66"/>
    </location>
    <ligand>
        <name>Mg(2+)</name>
        <dbReference type="ChEBI" id="CHEBI:18420"/>
        <label>1</label>
    </ligand>
</feature>
<dbReference type="GO" id="GO:0016787">
    <property type="term" value="F:hydrolase activity"/>
    <property type="evidence" value="ECO:0007669"/>
    <property type="project" value="UniProtKB-KW"/>
</dbReference>
<evidence type="ECO:0000256" key="1">
    <source>
        <dbReference type="PIRSR" id="PIRSR605502-1"/>
    </source>
</evidence>
<dbReference type="SUPFAM" id="SSF101478">
    <property type="entry name" value="ADP-ribosylglycohydrolase"/>
    <property type="match status" value="1"/>
</dbReference>
<evidence type="ECO:0000313" key="3">
    <source>
        <dbReference type="Proteomes" id="UP001165074"/>
    </source>
</evidence>
<dbReference type="Proteomes" id="UP001165074">
    <property type="component" value="Unassembled WGS sequence"/>
</dbReference>
<dbReference type="PANTHER" id="PTHR16222:SF12">
    <property type="entry name" value="ADP-RIBOSYLGLYCOHYDROLASE-RELATED"/>
    <property type="match status" value="1"/>
</dbReference>
<dbReference type="RefSeq" id="WP_285584314.1">
    <property type="nucleotide sequence ID" value="NZ_BSTK01000026.1"/>
</dbReference>
<comment type="caution">
    <text evidence="2">The sequence shown here is derived from an EMBL/GenBank/DDBJ whole genome shotgun (WGS) entry which is preliminary data.</text>
</comment>
<dbReference type="InterPro" id="IPR050792">
    <property type="entry name" value="ADP-ribosylglycohydrolase"/>
</dbReference>
<feature type="binding site" evidence="1">
    <location>
        <position position="68"/>
    </location>
    <ligand>
        <name>Mg(2+)</name>
        <dbReference type="ChEBI" id="CHEBI:18420"/>
        <label>1</label>
    </ligand>
</feature>
<accession>A0A9W6SCB0</accession>
<keyword evidence="1" id="KW-0460">Magnesium</keyword>
<keyword evidence="1" id="KW-0479">Metal-binding</keyword>
<dbReference type="GO" id="GO:0046872">
    <property type="term" value="F:metal ion binding"/>
    <property type="evidence" value="ECO:0007669"/>
    <property type="project" value="UniProtKB-KW"/>
</dbReference>
<feature type="binding site" evidence="1">
    <location>
        <position position="67"/>
    </location>
    <ligand>
        <name>Mg(2+)</name>
        <dbReference type="ChEBI" id="CHEBI:18420"/>
        <label>1</label>
    </ligand>
</feature>
<reference evidence="2" key="1">
    <citation type="submission" date="2023-03" db="EMBL/GenBank/DDBJ databases">
        <title>Actinoallomurus iriomotensis NBRC 103684.</title>
        <authorList>
            <person name="Ichikawa N."/>
            <person name="Sato H."/>
            <person name="Tonouchi N."/>
        </authorList>
    </citation>
    <scope>NUCLEOTIDE SEQUENCE</scope>
    <source>
        <strain evidence="2">NBRC 103684</strain>
    </source>
</reference>
<dbReference type="InterPro" id="IPR005502">
    <property type="entry name" value="Ribosyl_crysJ1"/>
</dbReference>
<dbReference type="InterPro" id="IPR036705">
    <property type="entry name" value="Ribosyl_crysJ1_sf"/>
</dbReference>
<feature type="binding site" evidence="1">
    <location>
        <position position="310"/>
    </location>
    <ligand>
        <name>Mg(2+)</name>
        <dbReference type="ChEBI" id="CHEBI:18420"/>
        <label>1</label>
    </ligand>
</feature>